<organism evidence="3 4">
    <name type="scientific">Luteococcus japonicus</name>
    <dbReference type="NCBI Taxonomy" id="33984"/>
    <lineage>
        <taxon>Bacteria</taxon>
        <taxon>Bacillati</taxon>
        <taxon>Actinomycetota</taxon>
        <taxon>Actinomycetes</taxon>
        <taxon>Propionibacteriales</taxon>
        <taxon>Propionibacteriaceae</taxon>
        <taxon>Luteococcus</taxon>
    </lineage>
</organism>
<comment type="caution">
    <text evidence="3">The sequence shown here is derived from an EMBL/GenBank/DDBJ whole genome shotgun (WGS) entry which is preliminary data.</text>
</comment>
<dbReference type="Pfam" id="PF02254">
    <property type="entry name" value="TrkA_N"/>
    <property type="match status" value="1"/>
</dbReference>
<evidence type="ECO:0000313" key="4">
    <source>
        <dbReference type="Proteomes" id="UP000275749"/>
    </source>
</evidence>
<dbReference type="GO" id="GO:0008324">
    <property type="term" value="F:monoatomic cation transmembrane transporter activity"/>
    <property type="evidence" value="ECO:0007669"/>
    <property type="project" value="InterPro"/>
</dbReference>
<dbReference type="InterPro" id="IPR036721">
    <property type="entry name" value="RCK_C_sf"/>
</dbReference>
<dbReference type="Gene3D" id="3.40.50.720">
    <property type="entry name" value="NAD(P)-binding Rossmann-like Domain"/>
    <property type="match status" value="1"/>
</dbReference>
<proteinExistence type="predicted"/>
<dbReference type="Pfam" id="PF02080">
    <property type="entry name" value="TrkA_C"/>
    <property type="match status" value="1"/>
</dbReference>
<protein>
    <submittedName>
        <fullName evidence="3">Trk system potassium uptake protein TrkA</fullName>
    </submittedName>
</protein>
<dbReference type="GO" id="GO:0006813">
    <property type="term" value="P:potassium ion transport"/>
    <property type="evidence" value="ECO:0007669"/>
    <property type="project" value="InterPro"/>
</dbReference>
<dbReference type="AlphaFoldDB" id="A0A3N1ZWV6"/>
<evidence type="ECO:0000259" key="1">
    <source>
        <dbReference type="PROSITE" id="PS51201"/>
    </source>
</evidence>
<dbReference type="PROSITE" id="PS51202">
    <property type="entry name" value="RCK_C"/>
    <property type="match status" value="1"/>
</dbReference>
<dbReference type="InterPro" id="IPR006037">
    <property type="entry name" value="RCK_C"/>
</dbReference>
<feature type="domain" description="RCK C-terminal" evidence="2">
    <location>
        <begin position="142"/>
        <end position="223"/>
    </location>
</feature>
<dbReference type="SUPFAM" id="SSF116726">
    <property type="entry name" value="TrkA C-terminal domain-like"/>
    <property type="match status" value="1"/>
</dbReference>
<evidence type="ECO:0000259" key="2">
    <source>
        <dbReference type="PROSITE" id="PS51202"/>
    </source>
</evidence>
<sequence>MFSKQQIGSPDTALVVGLGRFGRAAARRLNELGVEVLGIDRDPALVSRLALELDNVLVLDATDAEALDQVGLGHVTVAVVGMAHVEASVVTVLKLKEFGIKEVWAKASSQTHGEILHRVGADHVIYPEAAAGLRVAHAVARHLIDYFEFEDGFAIARVTAPPSTWERSLAESGVRTEYRVTVVGVKREGEPFHYAEPDTVIREGDHLIISGTKPDLDRFASQG</sequence>
<reference evidence="3 4" key="1">
    <citation type="submission" date="2018-11" db="EMBL/GenBank/DDBJ databases">
        <title>Sequencing the genomes of 1000 actinobacteria strains.</title>
        <authorList>
            <person name="Klenk H.-P."/>
        </authorList>
    </citation>
    <scope>NUCLEOTIDE SEQUENCE [LARGE SCALE GENOMIC DNA]</scope>
    <source>
        <strain evidence="3 4">DSM 10546</strain>
    </source>
</reference>
<dbReference type="InterPro" id="IPR036291">
    <property type="entry name" value="NAD(P)-bd_dom_sf"/>
</dbReference>
<dbReference type="Gene3D" id="3.30.70.1450">
    <property type="entry name" value="Regulator of K+ conductance, C-terminal domain"/>
    <property type="match status" value="1"/>
</dbReference>
<evidence type="ECO:0000313" key="3">
    <source>
        <dbReference type="EMBL" id="ROR55315.1"/>
    </source>
</evidence>
<dbReference type="Proteomes" id="UP000275749">
    <property type="component" value="Unassembled WGS sequence"/>
</dbReference>
<dbReference type="PANTHER" id="PTHR43833">
    <property type="entry name" value="POTASSIUM CHANNEL PROTEIN 2-RELATED-RELATED"/>
    <property type="match status" value="1"/>
</dbReference>
<dbReference type="InterPro" id="IPR003148">
    <property type="entry name" value="RCK_N"/>
</dbReference>
<gene>
    <name evidence="3" type="ORF">EDD41_2578</name>
</gene>
<dbReference type="SUPFAM" id="SSF51735">
    <property type="entry name" value="NAD(P)-binding Rossmann-fold domains"/>
    <property type="match status" value="1"/>
</dbReference>
<dbReference type="RefSeq" id="WP_123576160.1">
    <property type="nucleotide sequence ID" value="NZ_RKHG01000001.1"/>
</dbReference>
<name>A0A3N1ZWV6_9ACTN</name>
<dbReference type="EMBL" id="RKHG01000001">
    <property type="protein sequence ID" value="ROR55315.1"/>
    <property type="molecule type" value="Genomic_DNA"/>
</dbReference>
<dbReference type="PANTHER" id="PTHR43833:SF7">
    <property type="entry name" value="KTR SYSTEM POTASSIUM UPTAKE PROTEIN C"/>
    <property type="match status" value="1"/>
</dbReference>
<feature type="domain" description="RCK N-terminal" evidence="1">
    <location>
        <begin position="10"/>
        <end position="125"/>
    </location>
</feature>
<accession>A0A3N1ZWV6</accession>
<dbReference type="PROSITE" id="PS51201">
    <property type="entry name" value="RCK_N"/>
    <property type="match status" value="1"/>
</dbReference>
<dbReference type="InterPro" id="IPR050721">
    <property type="entry name" value="Trk_Ktr_HKT_K-transport"/>
</dbReference>